<dbReference type="InterPro" id="IPR036584">
    <property type="entry name" value="FliS_sf"/>
</dbReference>
<proteinExistence type="inferred from homology"/>
<evidence type="ECO:0000313" key="6">
    <source>
        <dbReference type="EMBL" id="MFD1248791.1"/>
    </source>
</evidence>
<dbReference type="NCBIfam" id="TIGR00208">
    <property type="entry name" value="fliS"/>
    <property type="match status" value="1"/>
</dbReference>
<comment type="subcellular location">
    <subcellularLocation>
        <location evidence="1">Cytoplasm</location>
        <location evidence="1">Cytosol</location>
    </subcellularLocation>
</comment>
<keyword evidence="3" id="KW-0963">Cytoplasm</keyword>
<protein>
    <submittedName>
        <fullName evidence="6">Flagellar export chaperone FliS</fullName>
    </submittedName>
</protein>
<keyword evidence="7" id="KW-1185">Reference proteome</keyword>
<keyword evidence="6" id="KW-0282">Flagellum</keyword>
<evidence type="ECO:0000256" key="1">
    <source>
        <dbReference type="ARBA" id="ARBA00004514"/>
    </source>
</evidence>
<dbReference type="Gene3D" id="1.20.120.340">
    <property type="entry name" value="Flagellar protein FliS"/>
    <property type="match status" value="1"/>
</dbReference>
<dbReference type="Pfam" id="PF02561">
    <property type="entry name" value="FliS"/>
    <property type="match status" value="1"/>
</dbReference>
<evidence type="ECO:0000256" key="4">
    <source>
        <dbReference type="ARBA" id="ARBA00022795"/>
    </source>
</evidence>
<dbReference type="Proteomes" id="UP001597229">
    <property type="component" value="Unassembled WGS sequence"/>
</dbReference>
<reference evidence="7" key="1">
    <citation type="journal article" date="2019" name="Int. J. Syst. Evol. Microbiol.">
        <title>The Global Catalogue of Microorganisms (GCM) 10K type strain sequencing project: providing services to taxonomists for standard genome sequencing and annotation.</title>
        <authorList>
            <consortium name="The Broad Institute Genomics Platform"/>
            <consortium name="The Broad Institute Genome Sequencing Center for Infectious Disease"/>
            <person name="Wu L."/>
            <person name="Ma J."/>
        </authorList>
    </citation>
    <scope>NUCLEOTIDE SEQUENCE [LARGE SCALE GENOMIC DNA]</scope>
    <source>
        <strain evidence="7">CCUG 52478</strain>
    </source>
</reference>
<name>A0ABW3W0E6_9ACTN</name>
<evidence type="ECO:0000313" key="7">
    <source>
        <dbReference type="Proteomes" id="UP001597229"/>
    </source>
</evidence>
<organism evidence="6 7">
    <name type="scientific">Nocardioides ginsengisoli</name>
    <dbReference type="NCBI Taxonomy" id="363868"/>
    <lineage>
        <taxon>Bacteria</taxon>
        <taxon>Bacillati</taxon>
        <taxon>Actinomycetota</taxon>
        <taxon>Actinomycetes</taxon>
        <taxon>Propionibacteriales</taxon>
        <taxon>Nocardioidaceae</taxon>
        <taxon>Nocardioides</taxon>
    </lineage>
</organism>
<keyword evidence="5" id="KW-0143">Chaperone</keyword>
<evidence type="ECO:0000256" key="3">
    <source>
        <dbReference type="ARBA" id="ARBA00022490"/>
    </source>
</evidence>
<dbReference type="SUPFAM" id="SSF101116">
    <property type="entry name" value="Flagellar export chaperone FliS"/>
    <property type="match status" value="1"/>
</dbReference>
<dbReference type="CDD" id="cd16098">
    <property type="entry name" value="FliS"/>
    <property type="match status" value="1"/>
</dbReference>
<comment type="caution">
    <text evidence="6">The sequence shown here is derived from an EMBL/GenBank/DDBJ whole genome shotgun (WGS) entry which is preliminary data.</text>
</comment>
<dbReference type="InterPro" id="IPR003713">
    <property type="entry name" value="FliS"/>
</dbReference>
<dbReference type="PANTHER" id="PTHR34773:SF1">
    <property type="entry name" value="FLAGELLAR SECRETION CHAPERONE FLIS"/>
    <property type="match status" value="1"/>
</dbReference>
<comment type="similarity">
    <text evidence="2">Belongs to the FliS family.</text>
</comment>
<keyword evidence="6" id="KW-0966">Cell projection</keyword>
<evidence type="ECO:0000256" key="5">
    <source>
        <dbReference type="ARBA" id="ARBA00023186"/>
    </source>
</evidence>
<sequence length="134" mass="14907">MRTLMYASHSVRSAQSAYRDNAVATASPARLLVMLVERLVLDIERGLVAQQAEDWPQAHQHLLHAQDVVVELESSLDVDKMPAGRQLASLYEFLRGHLVLGNVRRDAHVTHEALTIARQLCDTWRQAAMAAAVS</sequence>
<dbReference type="EMBL" id="JBHTLX010000017">
    <property type="protein sequence ID" value="MFD1248791.1"/>
    <property type="molecule type" value="Genomic_DNA"/>
</dbReference>
<keyword evidence="4" id="KW-1005">Bacterial flagellum biogenesis</keyword>
<keyword evidence="6" id="KW-0969">Cilium</keyword>
<evidence type="ECO:0000256" key="2">
    <source>
        <dbReference type="ARBA" id="ARBA00008787"/>
    </source>
</evidence>
<dbReference type="PANTHER" id="PTHR34773">
    <property type="entry name" value="FLAGELLAR SECRETION CHAPERONE FLIS"/>
    <property type="match status" value="1"/>
</dbReference>
<gene>
    <name evidence="6" type="primary">fliS</name>
    <name evidence="6" type="ORF">ACFQ3F_13405</name>
</gene>
<accession>A0ABW3W0E6</accession>